<dbReference type="GO" id="GO:0046872">
    <property type="term" value="F:metal ion binding"/>
    <property type="evidence" value="ECO:0007669"/>
    <property type="project" value="UniProtKB-KW"/>
</dbReference>
<evidence type="ECO:0000313" key="10">
    <source>
        <dbReference type="EMBL" id="TWU22787.1"/>
    </source>
</evidence>
<evidence type="ECO:0000256" key="5">
    <source>
        <dbReference type="ARBA" id="ARBA00023235"/>
    </source>
</evidence>
<keyword evidence="11" id="KW-1185">Reference proteome</keyword>
<dbReference type="GO" id="GO:0009045">
    <property type="term" value="F:xylose isomerase activity"/>
    <property type="evidence" value="ECO:0007669"/>
    <property type="project" value="UniProtKB-EC"/>
</dbReference>
<dbReference type="EC" id="5.3.1.5" evidence="7"/>
<keyword evidence="3 7" id="KW-0479">Metal-binding</keyword>
<sequence length="344" mass="38262">MSESYRFSFGPWNIHGGADPFGPATRNEIAFAEKLKSYQELGFEGVQLHDDDAVPNLANKSATEISAEARQLKSFLADNGLVPEFVAPRLWEDPHGIDGGFTANDPNCRKWALDRSKRAIDIANDLGVNLLVLWCAREGTYIREAKCARTAYARLLEAVNSLLEYDSKIRIAIEPKPNEPVDQAYLPTIGHALALAGQTDDPLRVGGLIETAHAQLTGLDPSDEMAFALQMDKLWSVHLNDQNGLKFDQDKTFGSVNLRAAFNQVRVLEEAGYARTGRFVGLDVKAMRTQSQDKAHLHLANSKQVFLRLVEKSRSLPLNVVEDCVKRRDYESLEMVVLNHLMSG</sequence>
<dbReference type="InterPro" id="IPR036237">
    <property type="entry name" value="Xyl_isomerase-like_sf"/>
</dbReference>
<accession>A0A5C6CGD2</accession>
<dbReference type="Pfam" id="PF01261">
    <property type="entry name" value="AP_endonuc_2"/>
    <property type="match status" value="1"/>
</dbReference>
<evidence type="ECO:0000259" key="9">
    <source>
        <dbReference type="Pfam" id="PF01261"/>
    </source>
</evidence>
<keyword evidence="4" id="KW-0464">Manganese</keyword>
<keyword evidence="6 7" id="KW-0119">Carbohydrate metabolism</keyword>
<dbReference type="GO" id="GO:0019301">
    <property type="term" value="P:rhamnose catabolic process"/>
    <property type="evidence" value="ECO:0007669"/>
    <property type="project" value="TreeGrafter"/>
</dbReference>
<dbReference type="AlphaFoldDB" id="A0A5C6CGD2"/>
<evidence type="ECO:0000256" key="4">
    <source>
        <dbReference type="ARBA" id="ARBA00023211"/>
    </source>
</evidence>
<dbReference type="RefSeq" id="WP_146452528.1">
    <property type="nucleotide sequence ID" value="NZ_SJPS01000007.1"/>
</dbReference>
<name>A0A5C6CGD2_9BACT</name>
<evidence type="ECO:0000256" key="1">
    <source>
        <dbReference type="ARBA" id="ARBA00004496"/>
    </source>
</evidence>
<dbReference type="GO" id="GO:0019324">
    <property type="term" value="P:L-lyxose metabolic process"/>
    <property type="evidence" value="ECO:0007669"/>
    <property type="project" value="TreeGrafter"/>
</dbReference>
<evidence type="ECO:0000256" key="6">
    <source>
        <dbReference type="ARBA" id="ARBA00023277"/>
    </source>
</evidence>
<dbReference type="PROSITE" id="PS51415">
    <property type="entry name" value="XYLOSE_ISOMERASE"/>
    <property type="match status" value="1"/>
</dbReference>
<dbReference type="Gene3D" id="3.20.20.150">
    <property type="entry name" value="Divalent-metal-dependent TIM barrel enzymes"/>
    <property type="match status" value="1"/>
</dbReference>
<reference evidence="10 11" key="1">
    <citation type="submission" date="2019-02" db="EMBL/GenBank/DDBJ databases">
        <title>Deep-cultivation of Planctomycetes and their phenomic and genomic characterization uncovers novel biology.</title>
        <authorList>
            <person name="Wiegand S."/>
            <person name="Jogler M."/>
            <person name="Boedeker C."/>
            <person name="Pinto D."/>
            <person name="Vollmers J."/>
            <person name="Rivas-Marin E."/>
            <person name="Kohn T."/>
            <person name="Peeters S.H."/>
            <person name="Heuer A."/>
            <person name="Rast P."/>
            <person name="Oberbeckmann S."/>
            <person name="Bunk B."/>
            <person name="Jeske O."/>
            <person name="Meyerdierks A."/>
            <person name="Storesund J.E."/>
            <person name="Kallscheuer N."/>
            <person name="Luecker S."/>
            <person name="Lage O.M."/>
            <person name="Pohl T."/>
            <person name="Merkel B.J."/>
            <person name="Hornburger P."/>
            <person name="Mueller R.-W."/>
            <person name="Bruemmer F."/>
            <person name="Labrenz M."/>
            <person name="Spormann A.M."/>
            <person name="Op Den Camp H."/>
            <person name="Overmann J."/>
            <person name="Amann R."/>
            <person name="Jetten M.S.M."/>
            <person name="Mascher T."/>
            <person name="Medema M.H."/>
            <person name="Devos D.P."/>
            <person name="Kaster A.-K."/>
            <person name="Ovreas L."/>
            <person name="Rohde M."/>
            <person name="Galperin M.Y."/>
            <person name="Jogler C."/>
        </authorList>
    </citation>
    <scope>NUCLEOTIDE SEQUENCE [LARGE SCALE GENOMIC DNA]</scope>
    <source>
        <strain evidence="10 11">Pla144</strain>
    </source>
</reference>
<dbReference type="Proteomes" id="UP000318437">
    <property type="component" value="Unassembled WGS sequence"/>
</dbReference>
<keyword evidence="5 7" id="KW-0413">Isomerase</keyword>
<dbReference type="GO" id="GO:0008740">
    <property type="term" value="F:L-rhamnose isomerase activity"/>
    <property type="evidence" value="ECO:0007669"/>
    <property type="project" value="TreeGrafter"/>
</dbReference>
<dbReference type="PRINTS" id="PR00688">
    <property type="entry name" value="XYLOSISMRASE"/>
</dbReference>
<protein>
    <recommendedName>
        <fullName evidence="7">Xylose isomerase</fullName>
        <ecNumber evidence="7">5.3.1.5</ecNumber>
    </recommendedName>
</protein>
<evidence type="ECO:0000256" key="2">
    <source>
        <dbReference type="ARBA" id="ARBA00022490"/>
    </source>
</evidence>
<dbReference type="EMBL" id="SJPS01000007">
    <property type="protein sequence ID" value="TWU22787.1"/>
    <property type="molecule type" value="Genomic_DNA"/>
</dbReference>
<dbReference type="SUPFAM" id="SSF51658">
    <property type="entry name" value="Xylose isomerase-like"/>
    <property type="match status" value="1"/>
</dbReference>
<proteinExistence type="inferred from homology"/>
<comment type="caution">
    <text evidence="10">The sequence shown here is derived from an EMBL/GenBank/DDBJ whole genome shotgun (WGS) entry which is preliminary data.</text>
</comment>
<keyword evidence="2" id="KW-0963">Cytoplasm</keyword>
<dbReference type="PANTHER" id="PTHR30268:SF0">
    <property type="entry name" value="L-RHAMNOSE ISOMERASE"/>
    <property type="match status" value="1"/>
</dbReference>
<comment type="similarity">
    <text evidence="7">Belongs to the xylose isomerase family.</text>
</comment>
<comment type="subcellular location">
    <subcellularLocation>
        <location evidence="1 8">Cytoplasm</location>
    </subcellularLocation>
</comment>
<evidence type="ECO:0000256" key="7">
    <source>
        <dbReference type="RuleBase" id="RU000609"/>
    </source>
</evidence>
<dbReference type="OrthoDB" id="9763981at2"/>
<evidence type="ECO:0000256" key="8">
    <source>
        <dbReference type="RuleBase" id="RU000610"/>
    </source>
</evidence>
<gene>
    <name evidence="10" type="primary">xylA_2</name>
    <name evidence="10" type="ORF">Pla144_42480</name>
</gene>
<keyword evidence="7" id="KW-0859">Xylose metabolism</keyword>
<dbReference type="GO" id="GO:0042732">
    <property type="term" value="P:D-xylose metabolic process"/>
    <property type="evidence" value="ECO:0007669"/>
    <property type="project" value="UniProtKB-KW"/>
</dbReference>
<dbReference type="InterPro" id="IPR013022">
    <property type="entry name" value="Xyl_isomerase-like_TIM-brl"/>
</dbReference>
<evidence type="ECO:0000313" key="11">
    <source>
        <dbReference type="Proteomes" id="UP000318437"/>
    </source>
</evidence>
<dbReference type="InterPro" id="IPR050337">
    <property type="entry name" value="L-rhamnose_isomerase"/>
</dbReference>
<feature type="domain" description="Xylose isomerase-like TIM barrel" evidence="9">
    <location>
        <begin position="39"/>
        <end position="265"/>
    </location>
</feature>
<evidence type="ECO:0000256" key="3">
    <source>
        <dbReference type="ARBA" id="ARBA00022723"/>
    </source>
</evidence>
<organism evidence="10 11">
    <name type="scientific">Bythopirellula polymerisocia</name>
    <dbReference type="NCBI Taxonomy" id="2528003"/>
    <lineage>
        <taxon>Bacteria</taxon>
        <taxon>Pseudomonadati</taxon>
        <taxon>Planctomycetota</taxon>
        <taxon>Planctomycetia</taxon>
        <taxon>Pirellulales</taxon>
        <taxon>Lacipirellulaceae</taxon>
        <taxon>Bythopirellula</taxon>
    </lineage>
</organism>
<dbReference type="InterPro" id="IPR001998">
    <property type="entry name" value="Xylose_isomerase"/>
</dbReference>
<comment type="subunit">
    <text evidence="8">Homotetramer.</text>
</comment>
<comment type="catalytic activity">
    <reaction evidence="7">
        <text>alpha-D-xylose = alpha-D-xylulofuranose</text>
        <dbReference type="Rhea" id="RHEA:22816"/>
        <dbReference type="ChEBI" id="CHEBI:28518"/>
        <dbReference type="ChEBI" id="CHEBI:188998"/>
        <dbReference type="EC" id="5.3.1.5"/>
    </reaction>
</comment>
<dbReference type="GO" id="GO:0005737">
    <property type="term" value="C:cytoplasm"/>
    <property type="evidence" value="ECO:0007669"/>
    <property type="project" value="UniProtKB-SubCell"/>
</dbReference>
<dbReference type="PANTHER" id="PTHR30268">
    <property type="entry name" value="L-RHAMNOSE ISOMERASE"/>
    <property type="match status" value="1"/>
</dbReference>